<evidence type="ECO:0000256" key="1">
    <source>
        <dbReference type="ARBA" id="ARBA00008645"/>
    </source>
</evidence>
<dbReference type="InterPro" id="IPR050266">
    <property type="entry name" value="AB_hydrolase_sf"/>
</dbReference>
<comment type="caution">
    <text evidence="4">The sequence shown here is derived from an EMBL/GenBank/DDBJ whole genome shotgun (WGS) entry which is preliminary data.</text>
</comment>
<evidence type="ECO:0000313" key="5">
    <source>
        <dbReference type="Proteomes" id="UP001234178"/>
    </source>
</evidence>
<sequence length="488" mass="55874">MAEERFTFTEELHIPTPWGYLAAKVWGPDNGVPVLALHGWQDNAGSFDTLAPLLPANVRLVCLDFCGHGLSSHYPPGMFLNYYDHVYHVKLVIDFFKWKKVSILAHSMGAITAIFFVSMFPELVDKFISLDAVKQLSSSAEYLPARMKSILNHFQEVCQRLEQGPLSTVSYEEARDKLVKNYGGSIDEKDADILLIRGLRKIKEDSDEYEFTRDLRSTIRPYIFNDFTTEQLKAVARGIVCPFLLIKAKNTSMFEPKELYREFYDLYRDASEDFRYVEVDGKHHVHLSQPEHHEPSVFIVRNTGVADGAPPLYQQGNNFYLQQPRWMDKPARFSGRLFVCSDHFVSGKPAYLYLTEDVDWVPTLNLGNLGQDKQSLTTYSGIRKKPMVTIFNRQILFDDCPTQNSSSGVQCVLDQSITVKEERIEVEDVFEAQELFDESTERPFTSISTAECATQVELDKPYCPLQLDKSTQTEMSSFPKPGKLKKWK</sequence>
<gene>
    <name evidence="4" type="ORF">OUZ56_006474</name>
</gene>
<dbReference type="Gene3D" id="3.40.50.1820">
    <property type="entry name" value="alpha/beta hydrolase"/>
    <property type="match status" value="1"/>
</dbReference>
<protein>
    <recommendedName>
        <fullName evidence="3">AB hydrolase-1 domain-containing protein</fullName>
    </recommendedName>
</protein>
<dbReference type="Proteomes" id="UP001234178">
    <property type="component" value="Unassembled WGS sequence"/>
</dbReference>
<keyword evidence="5" id="KW-1185">Reference proteome</keyword>
<proteinExistence type="inferred from homology"/>
<evidence type="ECO:0000256" key="2">
    <source>
        <dbReference type="ARBA" id="ARBA00022801"/>
    </source>
</evidence>
<dbReference type="SUPFAM" id="SSF53474">
    <property type="entry name" value="alpha/beta-Hydrolases"/>
    <property type="match status" value="1"/>
</dbReference>
<evidence type="ECO:0000313" key="4">
    <source>
        <dbReference type="EMBL" id="KAK4004749.1"/>
    </source>
</evidence>
<accession>A0ABQ9YVT2</accession>
<feature type="domain" description="AB hydrolase-1" evidence="3">
    <location>
        <begin position="33"/>
        <end position="287"/>
    </location>
</feature>
<keyword evidence="2" id="KW-0378">Hydrolase</keyword>
<dbReference type="InterPro" id="IPR000073">
    <property type="entry name" value="AB_hydrolase_1"/>
</dbReference>
<dbReference type="EMBL" id="JAOYFB010000001">
    <property type="protein sequence ID" value="KAK4004749.1"/>
    <property type="molecule type" value="Genomic_DNA"/>
</dbReference>
<dbReference type="Pfam" id="PF00561">
    <property type="entry name" value="Abhydrolase_1"/>
    <property type="match status" value="1"/>
</dbReference>
<organism evidence="4 5">
    <name type="scientific">Daphnia magna</name>
    <dbReference type="NCBI Taxonomy" id="35525"/>
    <lineage>
        <taxon>Eukaryota</taxon>
        <taxon>Metazoa</taxon>
        <taxon>Ecdysozoa</taxon>
        <taxon>Arthropoda</taxon>
        <taxon>Crustacea</taxon>
        <taxon>Branchiopoda</taxon>
        <taxon>Diplostraca</taxon>
        <taxon>Cladocera</taxon>
        <taxon>Anomopoda</taxon>
        <taxon>Daphniidae</taxon>
        <taxon>Daphnia</taxon>
    </lineage>
</organism>
<dbReference type="InterPro" id="IPR029058">
    <property type="entry name" value="AB_hydrolase_fold"/>
</dbReference>
<evidence type="ECO:0000259" key="3">
    <source>
        <dbReference type="Pfam" id="PF00561"/>
    </source>
</evidence>
<reference evidence="4 5" key="1">
    <citation type="journal article" date="2023" name="Nucleic Acids Res.">
        <title>The hologenome of Daphnia magna reveals possible DNA methylation and microbiome-mediated evolution of the host genome.</title>
        <authorList>
            <person name="Chaturvedi A."/>
            <person name="Li X."/>
            <person name="Dhandapani V."/>
            <person name="Marshall H."/>
            <person name="Kissane S."/>
            <person name="Cuenca-Cambronero M."/>
            <person name="Asole G."/>
            <person name="Calvet F."/>
            <person name="Ruiz-Romero M."/>
            <person name="Marangio P."/>
            <person name="Guigo R."/>
            <person name="Rago D."/>
            <person name="Mirbahai L."/>
            <person name="Eastwood N."/>
            <person name="Colbourne J.K."/>
            <person name="Zhou J."/>
            <person name="Mallon E."/>
            <person name="Orsini L."/>
        </authorList>
    </citation>
    <scope>NUCLEOTIDE SEQUENCE [LARGE SCALE GENOMIC DNA]</scope>
    <source>
        <strain evidence="4">LRV0_1</strain>
    </source>
</reference>
<dbReference type="PANTHER" id="PTHR43798:SF14">
    <property type="entry name" value="SERINE HYDROLASE-LIKE PROTEIN DDB_G0286239"/>
    <property type="match status" value="1"/>
</dbReference>
<dbReference type="PANTHER" id="PTHR43798">
    <property type="entry name" value="MONOACYLGLYCEROL LIPASE"/>
    <property type="match status" value="1"/>
</dbReference>
<name>A0ABQ9YVT2_9CRUS</name>
<comment type="similarity">
    <text evidence="1">Belongs to the AB hydrolase superfamily.</text>
</comment>